<dbReference type="AlphaFoldDB" id="A0A6M3XDJ5"/>
<protein>
    <submittedName>
        <fullName evidence="1">Putative dual specificity phosphatase catalytic domain</fullName>
    </submittedName>
</protein>
<accession>A0A6M3XDJ5</accession>
<organism evidence="1">
    <name type="scientific">viral metagenome</name>
    <dbReference type="NCBI Taxonomy" id="1070528"/>
    <lineage>
        <taxon>unclassified sequences</taxon>
        <taxon>metagenomes</taxon>
        <taxon>organismal metagenomes</taxon>
    </lineage>
</organism>
<reference evidence="1" key="1">
    <citation type="submission" date="2020-03" db="EMBL/GenBank/DDBJ databases">
        <title>The deep terrestrial virosphere.</title>
        <authorList>
            <person name="Holmfeldt K."/>
            <person name="Nilsson E."/>
            <person name="Simone D."/>
            <person name="Lopez-Fernandez M."/>
            <person name="Wu X."/>
            <person name="de Brujin I."/>
            <person name="Lundin D."/>
            <person name="Andersson A."/>
            <person name="Bertilsson S."/>
            <person name="Dopson M."/>
        </authorList>
    </citation>
    <scope>NUCLEOTIDE SEQUENCE</scope>
    <source>
        <strain evidence="1">TM448B00540</strain>
    </source>
</reference>
<gene>
    <name evidence="1" type="ORF">TM448B00540_0032</name>
</gene>
<proteinExistence type="predicted"/>
<dbReference type="Gene3D" id="3.90.190.10">
    <property type="entry name" value="Protein tyrosine phosphatase superfamily"/>
    <property type="match status" value="1"/>
</dbReference>
<dbReference type="EMBL" id="MT144630">
    <property type="protein sequence ID" value="QJH95842.1"/>
    <property type="molecule type" value="Genomic_DNA"/>
</dbReference>
<name>A0A6M3XDJ5_9ZZZZ</name>
<sequence>MVFWINRILGIKAVDEGLTEEEYGSIILDLRNLVDGKNEITPLVNTIKNAIAFYTICRERNLRLILQCQAGISRAPAIAATILGLQCDYEWDEALELIKKKCPRVNINQDLLEQLRSIFR</sequence>
<dbReference type="SUPFAM" id="SSF52799">
    <property type="entry name" value="(Phosphotyrosine protein) phosphatases II"/>
    <property type="match status" value="1"/>
</dbReference>
<dbReference type="InterPro" id="IPR029021">
    <property type="entry name" value="Prot-tyrosine_phosphatase-like"/>
</dbReference>
<evidence type="ECO:0000313" key="1">
    <source>
        <dbReference type="EMBL" id="QJH95842.1"/>
    </source>
</evidence>